<evidence type="ECO:0000313" key="3">
    <source>
        <dbReference type="EMBL" id="MFC5884218.1"/>
    </source>
</evidence>
<feature type="region of interest" description="Disordered" evidence="1">
    <location>
        <begin position="180"/>
        <end position="225"/>
    </location>
</feature>
<dbReference type="InterPro" id="IPR005149">
    <property type="entry name" value="Tscrpt_reg_PadR_N"/>
</dbReference>
<proteinExistence type="predicted"/>
<dbReference type="EMBL" id="JBHSOD010000003">
    <property type="protein sequence ID" value="MFC5884218.1"/>
    <property type="molecule type" value="Genomic_DNA"/>
</dbReference>
<dbReference type="Proteomes" id="UP001596067">
    <property type="component" value="Unassembled WGS sequence"/>
</dbReference>
<name>A0ABW1ERJ7_9ACTN</name>
<gene>
    <name evidence="3" type="ORF">ACFP0N_04350</name>
</gene>
<feature type="compositionally biased region" description="Acidic residues" evidence="1">
    <location>
        <begin position="210"/>
        <end position="225"/>
    </location>
</feature>
<reference evidence="4" key="1">
    <citation type="journal article" date="2019" name="Int. J. Syst. Evol. Microbiol.">
        <title>The Global Catalogue of Microorganisms (GCM) 10K type strain sequencing project: providing services to taxonomists for standard genome sequencing and annotation.</title>
        <authorList>
            <consortium name="The Broad Institute Genomics Platform"/>
            <consortium name="The Broad Institute Genome Sequencing Center for Infectious Disease"/>
            <person name="Wu L."/>
            <person name="Ma J."/>
        </authorList>
    </citation>
    <scope>NUCLEOTIDE SEQUENCE [LARGE SCALE GENOMIC DNA]</scope>
    <source>
        <strain evidence="4">CGMCC 4.1469</strain>
    </source>
</reference>
<dbReference type="RefSeq" id="WP_313762449.1">
    <property type="nucleotide sequence ID" value="NZ_BAAAVH010000050.1"/>
</dbReference>
<feature type="compositionally biased region" description="Low complexity" evidence="1">
    <location>
        <begin position="185"/>
        <end position="203"/>
    </location>
</feature>
<accession>A0ABW1ERJ7</accession>
<dbReference type="PANTHER" id="PTHR43252">
    <property type="entry name" value="TRANSCRIPTIONAL REGULATOR YQJI"/>
    <property type="match status" value="1"/>
</dbReference>
<evidence type="ECO:0000259" key="2">
    <source>
        <dbReference type="Pfam" id="PF03551"/>
    </source>
</evidence>
<keyword evidence="4" id="KW-1185">Reference proteome</keyword>
<evidence type="ECO:0000256" key="1">
    <source>
        <dbReference type="SAM" id="MobiDB-lite"/>
    </source>
</evidence>
<dbReference type="Pfam" id="PF03551">
    <property type="entry name" value="PadR"/>
    <property type="match status" value="1"/>
</dbReference>
<dbReference type="PANTHER" id="PTHR43252:SF7">
    <property type="entry name" value="TRANSCRIPTIONAL REGULATOR YQJI"/>
    <property type="match status" value="1"/>
</dbReference>
<dbReference type="SUPFAM" id="SSF46785">
    <property type="entry name" value="Winged helix' DNA-binding domain"/>
    <property type="match status" value="1"/>
</dbReference>
<dbReference type="Gene3D" id="1.10.10.10">
    <property type="entry name" value="Winged helix-like DNA-binding domain superfamily/Winged helix DNA-binding domain"/>
    <property type="match status" value="1"/>
</dbReference>
<organism evidence="3 4">
    <name type="scientific">Kitasatospora aburaviensis</name>
    <dbReference type="NCBI Taxonomy" id="67265"/>
    <lineage>
        <taxon>Bacteria</taxon>
        <taxon>Bacillati</taxon>
        <taxon>Actinomycetota</taxon>
        <taxon>Actinomycetes</taxon>
        <taxon>Kitasatosporales</taxon>
        <taxon>Streptomycetaceae</taxon>
        <taxon>Kitasatospora</taxon>
    </lineage>
</organism>
<dbReference type="InterPro" id="IPR036390">
    <property type="entry name" value="WH_DNA-bd_sf"/>
</dbReference>
<feature type="domain" description="Transcription regulator PadR N-terminal" evidence="2">
    <location>
        <begin position="8"/>
        <end position="84"/>
    </location>
</feature>
<evidence type="ECO:0000313" key="4">
    <source>
        <dbReference type="Proteomes" id="UP001596067"/>
    </source>
</evidence>
<sequence>MNLTRLMVLGTLQSSGPLHGHEIRRIAEVTSVSSWGGVSVGALYRELRTMDETGHVESVRTEQVGRRPARTVYRITALGEAELRGLREEAVTEIHHGTDPFGVALLFTRTDDLPTLLGLLKRRRDAIRAMRDGIAAEGEALHRAGTIGPLDAAMFRRRVIQLDAELAWQDDLDRVIEQAVADSSGARPTAGAEEPGAADPAAPADRDGETDQADETDDPTTEVHT</sequence>
<comment type="caution">
    <text evidence="3">The sequence shown here is derived from an EMBL/GenBank/DDBJ whole genome shotgun (WGS) entry which is preliminary data.</text>
</comment>
<protein>
    <submittedName>
        <fullName evidence="3">PadR family transcriptional regulator</fullName>
    </submittedName>
</protein>
<dbReference type="InterPro" id="IPR036388">
    <property type="entry name" value="WH-like_DNA-bd_sf"/>
</dbReference>